<dbReference type="InterPro" id="IPR041522">
    <property type="entry name" value="CdaR_GGDEF"/>
</dbReference>
<protein>
    <submittedName>
        <fullName evidence="5">PucR family transcriptional regulator</fullName>
    </submittedName>
</protein>
<sequence>MLDFLSRHRRERLDPITDRLVATILGENPSYRLDVVSRADLRHSCVTNVDRVLGLLADAVRSGVRPHQNDQDPAYDAARATGQRRAEQGMPLDDVLRSFRVGGRLIWEDLVERGEDVLDAAALRDIGTQLWEVVDATSAQVATAYHGHERAAVRADEQQRAELWEGLLTGRARDVAFARDAAVRLDLPESGDLLVVVAADLDRRGAEERLAPHATAWVRRTEGVVGLVALRDDSPTEACAALESVARADRVALGVSTVLPGLAAVGEGHRQASLALRAQGTTPGLAALDERLPEVLLLASPETADRLVARWLEPLDVLSGPEQRALVDTLTAWVAHGGSATRTAASVHCHRNTVVNRLRRVADLTGQPLADEAPPVELDLALRARRMGLGHPGG</sequence>
<evidence type="ECO:0000313" key="5">
    <source>
        <dbReference type="EMBL" id="MFB9311680.1"/>
    </source>
</evidence>
<dbReference type="EMBL" id="JBHMDG010000001">
    <property type="protein sequence ID" value="MFB9311680.1"/>
    <property type="molecule type" value="Genomic_DNA"/>
</dbReference>
<keyword evidence="6" id="KW-1185">Reference proteome</keyword>
<dbReference type="Proteomes" id="UP001589750">
    <property type="component" value="Unassembled WGS sequence"/>
</dbReference>
<dbReference type="InterPro" id="IPR025751">
    <property type="entry name" value="RsbRD_N_dom"/>
</dbReference>
<gene>
    <name evidence="5" type="ORF">ACFFRI_01375</name>
</gene>
<dbReference type="PANTHER" id="PTHR33744">
    <property type="entry name" value="CARBOHYDRATE DIACID REGULATOR"/>
    <property type="match status" value="1"/>
</dbReference>
<dbReference type="InterPro" id="IPR042070">
    <property type="entry name" value="PucR_C-HTH_sf"/>
</dbReference>
<feature type="domain" description="PucR C-terminal helix-turn-helix" evidence="2">
    <location>
        <begin position="326"/>
        <end position="384"/>
    </location>
</feature>
<name>A0ABV5K4Q0_9ACTN</name>
<dbReference type="RefSeq" id="WP_170215301.1">
    <property type="nucleotide sequence ID" value="NZ_JBHMDG010000001.1"/>
</dbReference>
<comment type="similarity">
    <text evidence="1">Belongs to the CdaR family.</text>
</comment>
<feature type="domain" description="RsbT co-antagonist protein RsbRD N-terminal" evidence="3">
    <location>
        <begin position="15"/>
        <end position="160"/>
    </location>
</feature>
<accession>A0ABV5K4Q0</accession>
<evidence type="ECO:0000259" key="3">
    <source>
        <dbReference type="Pfam" id="PF14361"/>
    </source>
</evidence>
<evidence type="ECO:0000259" key="4">
    <source>
        <dbReference type="Pfam" id="PF17853"/>
    </source>
</evidence>
<dbReference type="InterPro" id="IPR051448">
    <property type="entry name" value="CdaR-like_regulators"/>
</dbReference>
<feature type="domain" description="CdaR GGDEF-like" evidence="4">
    <location>
        <begin position="170"/>
        <end position="278"/>
    </location>
</feature>
<organism evidence="5 6">
    <name type="scientific">Nocardioides plantarum</name>
    <dbReference type="NCBI Taxonomy" id="29299"/>
    <lineage>
        <taxon>Bacteria</taxon>
        <taxon>Bacillati</taxon>
        <taxon>Actinomycetota</taxon>
        <taxon>Actinomycetes</taxon>
        <taxon>Propionibacteriales</taxon>
        <taxon>Nocardioidaceae</taxon>
        <taxon>Nocardioides</taxon>
    </lineage>
</organism>
<evidence type="ECO:0000313" key="6">
    <source>
        <dbReference type="Proteomes" id="UP001589750"/>
    </source>
</evidence>
<proteinExistence type="inferred from homology"/>
<evidence type="ECO:0000259" key="2">
    <source>
        <dbReference type="Pfam" id="PF13556"/>
    </source>
</evidence>
<dbReference type="PANTHER" id="PTHR33744:SF1">
    <property type="entry name" value="DNA-BINDING TRANSCRIPTIONAL ACTIVATOR ADER"/>
    <property type="match status" value="1"/>
</dbReference>
<dbReference type="Gene3D" id="1.10.10.2840">
    <property type="entry name" value="PucR C-terminal helix-turn-helix domain"/>
    <property type="match status" value="1"/>
</dbReference>
<comment type="caution">
    <text evidence="5">The sequence shown here is derived from an EMBL/GenBank/DDBJ whole genome shotgun (WGS) entry which is preliminary data.</text>
</comment>
<reference evidence="5 6" key="1">
    <citation type="submission" date="2024-09" db="EMBL/GenBank/DDBJ databases">
        <authorList>
            <person name="Sun Q."/>
            <person name="Mori K."/>
        </authorList>
    </citation>
    <scope>NUCLEOTIDE SEQUENCE [LARGE SCALE GENOMIC DNA]</scope>
    <source>
        <strain evidence="5 6">JCM 9626</strain>
    </source>
</reference>
<evidence type="ECO:0000256" key="1">
    <source>
        <dbReference type="ARBA" id="ARBA00006754"/>
    </source>
</evidence>
<dbReference type="InterPro" id="IPR025736">
    <property type="entry name" value="PucR_C-HTH_dom"/>
</dbReference>
<dbReference type="Pfam" id="PF13556">
    <property type="entry name" value="HTH_30"/>
    <property type="match status" value="1"/>
</dbReference>
<dbReference type="Pfam" id="PF14361">
    <property type="entry name" value="RsbRD_N"/>
    <property type="match status" value="1"/>
</dbReference>
<dbReference type="Pfam" id="PF17853">
    <property type="entry name" value="GGDEF_2"/>
    <property type="match status" value="1"/>
</dbReference>